<comment type="subcellular location">
    <subcellularLocation>
        <location evidence="1">Membrane</location>
        <topology evidence="1">Multi-pass membrane protein</topology>
    </subcellularLocation>
</comment>
<proteinExistence type="predicted"/>
<dbReference type="AlphaFoldDB" id="A0A3G1PWE9"/>
<evidence type="ECO:0000256" key="4">
    <source>
        <dbReference type="ARBA" id="ARBA00023136"/>
    </source>
</evidence>
<dbReference type="GeneID" id="36937392"/>
<protein>
    <submittedName>
        <fullName evidence="6">SecY-independent transporter protein</fullName>
    </submittedName>
</protein>
<keyword evidence="2 5" id="KW-0812">Transmembrane</keyword>
<sequence>MLFFLKSGLYVIEFKKIKNFLLLTILTFLFFGNFIYFYIVPLCWMFLYSYNILNFQVNLKIIFELKLHDYLIFILYFFKLWFIISTMITITIYFFYIKKYNLNKIKKNKKLVFFTIFCLAAFITPPDLISQLIIGIYFVIIFEIFILILLFFNNINSVTN</sequence>
<evidence type="ECO:0000256" key="5">
    <source>
        <dbReference type="SAM" id="Phobius"/>
    </source>
</evidence>
<gene>
    <name evidence="6" type="primary">tatC</name>
</gene>
<geneLocation type="mitochondrion" evidence="6"/>
<keyword evidence="6" id="KW-0496">Mitochondrion</keyword>
<evidence type="ECO:0000256" key="3">
    <source>
        <dbReference type="ARBA" id="ARBA00022989"/>
    </source>
</evidence>
<feature type="transmembrane region" description="Helical" evidence="5">
    <location>
        <begin position="70"/>
        <end position="96"/>
    </location>
</feature>
<keyword evidence="4 5" id="KW-0472">Membrane</keyword>
<dbReference type="Pfam" id="PF00902">
    <property type="entry name" value="TatC"/>
    <property type="match status" value="1"/>
</dbReference>
<dbReference type="EMBL" id="MF997421">
    <property type="protein sequence ID" value="AVR57563.1"/>
    <property type="molecule type" value="Genomic_DNA"/>
</dbReference>
<dbReference type="RefSeq" id="YP_009485499.1">
    <property type="nucleotide sequence ID" value="NC_037728.1"/>
</dbReference>
<accession>A0A3G1PWE9</accession>
<keyword evidence="3 5" id="KW-1133">Transmembrane helix</keyword>
<evidence type="ECO:0000313" key="6">
    <source>
        <dbReference type="EMBL" id="AVR57563.1"/>
    </source>
</evidence>
<organism evidence="6">
    <name type="scientific">Melosira undulata</name>
    <dbReference type="NCBI Taxonomy" id="2133757"/>
    <lineage>
        <taxon>Eukaryota</taxon>
        <taxon>Sar</taxon>
        <taxon>Stramenopiles</taxon>
        <taxon>Ochrophyta</taxon>
        <taxon>Bacillariophyta</taxon>
        <taxon>Coscinodiscophyceae</taxon>
        <taxon>Coscinodiscophycidae</taxon>
        <taxon>Melosirales</taxon>
        <taxon>Melosiraceae</taxon>
        <taxon>Melosira</taxon>
    </lineage>
</organism>
<feature type="transmembrane region" description="Helical" evidence="5">
    <location>
        <begin position="132"/>
        <end position="152"/>
    </location>
</feature>
<dbReference type="GO" id="GO:0016020">
    <property type="term" value="C:membrane"/>
    <property type="evidence" value="ECO:0007669"/>
    <property type="project" value="UniProtKB-SubCell"/>
</dbReference>
<evidence type="ECO:0000256" key="2">
    <source>
        <dbReference type="ARBA" id="ARBA00022692"/>
    </source>
</evidence>
<name>A0A3G1PWE9_9STRA</name>
<feature type="transmembrane region" description="Helical" evidence="5">
    <location>
        <begin position="108"/>
        <end position="126"/>
    </location>
</feature>
<reference evidence="6" key="1">
    <citation type="journal article" date="2018" name="Mitochondrial DNA A DNA Mapp Seq Anal">
        <title>Comparative analysis of the mitochondrial genomes of six newly sequenced diatoms reveals group II introns in the barcoding region of cox1.</title>
        <authorList>
            <person name="Pogoda C.S."/>
            <person name="Keepers K.G."/>
            <person name="Hamsher S.E."/>
            <person name="Stepanek J.G."/>
            <person name="Kane N.C."/>
            <person name="Kociolek J.P."/>
        </authorList>
    </citation>
    <scope>NUCLEOTIDE SEQUENCE</scope>
</reference>
<evidence type="ECO:0000256" key="1">
    <source>
        <dbReference type="ARBA" id="ARBA00004141"/>
    </source>
</evidence>
<dbReference type="InterPro" id="IPR002033">
    <property type="entry name" value="TatC"/>
</dbReference>
<feature type="transmembrane region" description="Helical" evidence="5">
    <location>
        <begin position="20"/>
        <end position="50"/>
    </location>
</feature>